<name>A0AAN7QNM6_9MYRT</name>
<comment type="caution">
    <text evidence="1">The sequence shown here is derived from an EMBL/GenBank/DDBJ whole genome shotgun (WGS) entry which is preliminary data.</text>
</comment>
<keyword evidence="2" id="KW-1185">Reference proteome</keyword>
<reference evidence="1 2" key="1">
    <citation type="journal article" date="2023" name="Hortic Res">
        <title>Pangenome of water caltrop reveals structural variations and asymmetric subgenome divergence after allopolyploidization.</title>
        <authorList>
            <person name="Zhang X."/>
            <person name="Chen Y."/>
            <person name="Wang L."/>
            <person name="Yuan Y."/>
            <person name="Fang M."/>
            <person name="Shi L."/>
            <person name="Lu R."/>
            <person name="Comes H.P."/>
            <person name="Ma Y."/>
            <person name="Chen Y."/>
            <person name="Huang G."/>
            <person name="Zhou Y."/>
            <person name="Zheng Z."/>
            <person name="Qiu Y."/>
        </authorList>
    </citation>
    <scope>NUCLEOTIDE SEQUENCE [LARGE SCALE GENOMIC DNA]</scope>
    <source>
        <tissue evidence="1">Roots</tissue>
    </source>
</reference>
<organism evidence="1 2">
    <name type="scientific">Trapa incisa</name>
    <dbReference type="NCBI Taxonomy" id="236973"/>
    <lineage>
        <taxon>Eukaryota</taxon>
        <taxon>Viridiplantae</taxon>
        <taxon>Streptophyta</taxon>
        <taxon>Embryophyta</taxon>
        <taxon>Tracheophyta</taxon>
        <taxon>Spermatophyta</taxon>
        <taxon>Magnoliopsida</taxon>
        <taxon>eudicotyledons</taxon>
        <taxon>Gunneridae</taxon>
        <taxon>Pentapetalae</taxon>
        <taxon>rosids</taxon>
        <taxon>malvids</taxon>
        <taxon>Myrtales</taxon>
        <taxon>Lythraceae</taxon>
        <taxon>Trapa</taxon>
    </lineage>
</organism>
<dbReference type="PANTHER" id="PTHR48165:SF1">
    <property type="entry name" value="TRANSMEMBRANE PROTEIN"/>
    <property type="match status" value="1"/>
</dbReference>
<dbReference type="EMBL" id="JAXIOK010000005">
    <property type="protein sequence ID" value="KAK4770225.1"/>
    <property type="molecule type" value="Genomic_DNA"/>
</dbReference>
<evidence type="ECO:0000313" key="1">
    <source>
        <dbReference type="EMBL" id="KAK4770225.1"/>
    </source>
</evidence>
<protein>
    <submittedName>
        <fullName evidence="1">Uncharacterized protein</fullName>
    </submittedName>
</protein>
<evidence type="ECO:0000313" key="2">
    <source>
        <dbReference type="Proteomes" id="UP001345219"/>
    </source>
</evidence>
<dbReference type="AlphaFoldDB" id="A0AAN7QNM6"/>
<gene>
    <name evidence="1" type="ORF">SAY87_030757</name>
</gene>
<sequence>MWRILSIVRQNLCNIRKSPRVADEHSFSGGRDTVAGEEQVFVAEGGNAGGLPRPGISSVLYGVIIRAPLSVLSACLVQPPVGCNNGADVAWTSGDSTRASEMNQLVVSDSIRYALLM</sequence>
<dbReference type="PANTHER" id="PTHR48165">
    <property type="entry name" value="BNAC03G44900D PROTEIN"/>
    <property type="match status" value="1"/>
</dbReference>
<proteinExistence type="predicted"/>
<accession>A0AAN7QNM6</accession>
<dbReference type="Proteomes" id="UP001345219">
    <property type="component" value="Chromosome 24"/>
</dbReference>